<dbReference type="InterPro" id="IPR011777">
    <property type="entry name" value="Geranylgeranyl_Rdtase_fam"/>
</dbReference>
<name>A0ABW1JGW2_9ACTN</name>
<dbReference type="Proteomes" id="UP001596189">
    <property type="component" value="Unassembled WGS sequence"/>
</dbReference>
<dbReference type="PANTHER" id="PTHR42685">
    <property type="entry name" value="GERANYLGERANYL DIPHOSPHATE REDUCTASE"/>
    <property type="match status" value="1"/>
</dbReference>
<reference evidence="3" key="1">
    <citation type="journal article" date="2019" name="Int. J. Syst. Evol. Microbiol.">
        <title>The Global Catalogue of Microorganisms (GCM) 10K type strain sequencing project: providing services to taxonomists for standard genome sequencing and annotation.</title>
        <authorList>
            <consortium name="The Broad Institute Genomics Platform"/>
            <consortium name="The Broad Institute Genome Sequencing Center for Infectious Disease"/>
            <person name="Wu L."/>
            <person name="Ma J."/>
        </authorList>
    </citation>
    <scope>NUCLEOTIDE SEQUENCE [LARGE SCALE GENOMIC DNA]</scope>
    <source>
        <strain evidence="3">KACC 14249</strain>
    </source>
</reference>
<accession>A0ABW1JGW2</accession>
<keyword evidence="3" id="KW-1185">Reference proteome</keyword>
<dbReference type="NCBIfam" id="TIGR02032">
    <property type="entry name" value="GG-red-SF"/>
    <property type="match status" value="1"/>
</dbReference>
<keyword evidence="2" id="KW-0560">Oxidoreductase</keyword>
<dbReference type="PANTHER" id="PTHR42685:SF22">
    <property type="entry name" value="CONDITIONED MEDIUM FACTOR RECEPTOR 1"/>
    <property type="match status" value="1"/>
</dbReference>
<dbReference type="EC" id="1.-.-.-" evidence="2"/>
<dbReference type="EMBL" id="JBHSRD010000004">
    <property type="protein sequence ID" value="MFC6008101.1"/>
    <property type="molecule type" value="Genomic_DNA"/>
</dbReference>
<dbReference type="GO" id="GO:0016491">
    <property type="term" value="F:oxidoreductase activity"/>
    <property type="evidence" value="ECO:0007669"/>
    <property type="project" value="UniProtKB-KW"/>
</dbReference>
<dbReference type="Pfam" id="PF01494">
    <property type="entry name" value="FAD_binding_3"/>
    <property type="match status" value="1"/>
</dbReference>
<dbReference type="Gene3D" id="3.50.50.60">
    <property type="entry name" value="FAD/NAD(P)-binding domain"/>
    <property type="match status" value="1"/>
</dbReference>
<dbReference type="InterPro" id="IPR050407">
    <property type="entry name" value="Geranylgeranyl_reductase"/>
</dbReference>
<evidence type="ECO:0000313" key="3">
    <source>
        <dbReference type="Proteomes" id="UP001596189"/>
    </source>
</evidence>
<dbReference type="PRINTS" id="PR00420">
    <property type="entry name" value="RNGMNOXGNASE"/>
</dbReference>
<feature type="domain" description="FAD-binding" evidence="1">
    <location>
        <begin position="6"/>
        <end position="295"/>
    </location>
</feature>
<comment type="caution">
    <text evidence="2">The sequence shown here is derived from an EMBL/GenBank/DDBJ whole genome shotgun (WGS) entry which is preliminary data.</text>
</comment>
<evidence type="ECO:0000313" key="2">
    <source>
        <dbReference type="EMBL" id="MFC6008101.1"/>
    </source>
</evidence>
<organism evidence="2 3">
    <name type="scientific">Angustibacter luteus</name>
    <dbReference type="NCBI Taxonomy" id="658456"/>
    <lineage>
        <taxon>Bacteria</taxon>
        <taxon>Bacillati</taxon>
        <taxon>Actinomycetota</taxon>
        <taxon>Actinomycetes</taxon>
        <taxon>Kineosporiales</taxon>
        <taxon>Kineosporiaceae</taxon>
    </lineage>
</organism>
<proteinExistence type="predicted"/>
<gene>
    <name evidence="2" type="ORF">ACFQDO_13280</name>
</gene>
<sequence>MSELWDVAVVGAGPAGVAAAVAARRAGASVLLLDRAHFPRDKACGDGIADQVLAQLADLGVDVAEVTAGFPALQRIRLTSPGGAVTEGRMGRPVHVIPRQVFDARLVAQAVRLGAELRRYRVRTVDVDRDGVTLDDGAREGGLRARVLIGADGVGSAVRRAIGAPHPAAGQTAIAIRGYATADPLADPPDPASEATQVIVMTRAHWPAYAWSFPIGDGRANVGYGQLLRGEAVSREQLLEGMHRLLPGLGAVQDLRAAHLPLSPGRAPLPDGRVLLVGDALGLVNPLSGEGIMQAVVSGALAGRAAATAADPGRAYRDALHRRLGRHLRDARLLQRLNRWPAVLDAGARASAKDRVVFDDLIEFGLADGGVPLRTVAGTAAQLLFKQG</sequence>
<dbReference type="InterPro" id="IPR002938">
    <property type="entry name" value="FAD-bd"/>
</dbReference>
<dbReference type="SUPFAM" id="SSF51905">
    <property type="entry name" value="FAD/NAD(P)-binding domain"/>
    <property type="match status" value="1"/>
</dbReference>
<protein>
    <submittedName>
        <fullName evidence="2">NAD(P)/FAD-dependent oxidoreductase</fullName>
        <ecNumber evidence="2">1.-.-.-</ecNumber>
    </submittedName>
</protein>
<evidence type="ECO:0000259" key="1">
    <source>
        <dbReference type="Pfam" id="PF01494"/>
    </source>
</evidence>
<dbReference type="RefSeq" id="WP_345715207.1">
    <property type="nucleotide sequence ID" value="NZ_BAABFP010000002.1"/>
</dbReference>
<dbReference type="InterPro" id="IPR036188">
    <property type="entry name" value="FAD/NAD-bd_sf"/>
</dbReference>